<keyword evidence="4" id="KW-1185">Reference proteome</keyword>
<sequence length="180" mass="19535">MLVGILRLWLEFLDGAFANSPSSESNDEESSLSSSSGAFSKLTVFSLNGSKRVFCVPLRFIVFALMIVFFSPCVSGSGGGGFLYFALAADVAELGDDSWTGGAGAMRRATRLSRRTNGDSRFLSKSISRFSGRITLKVAESGFDVVVMERALVRDELVDRFGSANATLLFSWCIYSLKFT</sequence>
<accession>A0A9P8NUH9</accession>
<keyword evidence="2" id="KW-0732">Signal</keyword>
<feature type="chain" id="PRO_5040279084" evidence="2">
    <location>
        <begin position="19"/>
        <end position="180"/>
    </location>
</feature>
<proteinExistence type="predicted"/>
<feature type="transmembrane region" description="Helical" evidence="1">
    <location>
        <begin position="60"/>
        <end position="87"/>
    </location>
</feature>
<reference evidence="3" key="2">
    <citation type="submission" date="2021-01" db="EMBL/GenBank/DDBJ databases">
        <authorList>
            <person name="Schikora-Tamarit M.A."/>
        </authorList>
    </citation>
    <scope>NUCLEOTIDE SEQUENCE</scope>
    <source>
        <strain evidence="3">NCAIM Y.01608</strain>
    </source>
</reference>
<name>A0A9P8NUH9_9ASCO</name>
<gene>
    <name evidence="3" type="ORF">OGATHE_005815</name>
</gene>
<dbReference type="AlphaFoldDB" id="A0A9P8NUH9"/>
<protein>
    <submittedName>
        <fullName evidence="3">Uncharacterized protein</fullName>
    </submittedName>
</protein>
<keyword evidence="1" id="KW-0472">Membrane</keyword>
<organism evidence="3 4">
    <name type="scientific">Ogataea polymorpha</name>
    <dbReference type="NCBI Taxonomy" id="460523"/>
    <lineage>
        <taxon>Eukaryota</taxon>
        <taxon>Fungi</taxon>
        <taxon>Dikarya</taxon>
        <taxon>Ascomycota</taxon>
        <taxon>Saccharomycotina</taxon>
        <taxon>Pichiomycetes</taxon>
        <taxon>Pichiales</taxon>
        <taxon>Pichiaceae</taxon>
        <taxon>Ogataea</taxon>
    </lineage>
</organism>
<dbReference type="EMBL" id="JAEUBD010001504">
    <property type="protein sequence ID" value="KAH3659770.1"/>
    <property type="molecule type" value="Genomic_DNA"/>
</dbReference>
<feature type="signal peptide" evidence="2">
    <location>
        <begin position="1"/>
        <end position="18"/>
    </location>
</feature>
<evidence type="ECO:0000313" key="4">
    <source>
        <dbReference type="Proteomes" id="UP000788993"/>
    </source>
</evidence>
<evidence type="ECO:0000313" key="3">
    <source>
        <dbReference type="EMBL" id="KAH3659770.1"/>
    </source>
</evidence>
<evidence type="ECO:0000256" key="1">
    <source>
        <dbReference type="SAM" id="Phobius"/>
    </source>
</evidence>
<dbReference type="Proteomes" id="UP000788993">
    <property type="component" value="Unassembled WGS sequence"/>
</dbReference>
<reference evidence="3" key="1">
    <citation type="journal article" date="2021" name="Open Biol.">
        <title>Shared evolutionary footprints suggest mitochondrial oxidative damage underlies multiple complex I losses in fungi.</title>
        <authorList>
            <person name="Schikora-Tamarit M.A."/>
            <person name="Marcet-Houben M."/>
            <person name="Nosek J."/>
            <person name="Gabaldon T."/>
        </authorList>
    </citation>
    <scope>NUCLEOTIDE SEQUENCE</scope>
    <source>
        <strain evidence="3">NCAIM Y.01608</strain>
    </source>
</reference>
<keyword evidence="1" id="KW-1133">Transmembrane helix</keyword>
<comment type="caution">
    <text evidence="3">The sequence shown here is derived from an EMBL/GenBank/DDBJ whole genome shotgun (WGS) entry which is preliminary data.</text>
</comment>
<keyword evidence="1" id="KW-0812">Transmembrane</keyword>
<evidence type="ECO:0000256" key="2">
    <source>
        <dbReference type="SAM" id="SignalP"/>
    </source>
</evidence>